<dbReference type="GO" id="GO:0016020">
    <property type="term" value="C:membrane"/>
    <property type="evidence" value="ECO:0007669"/>
    <property type="project" value="InterPro"/>
</dbReference>
<name>A0A7S0CAD2_9STRA</name>
<evidence type="ECO:0000256" key="1">
    <source>
        <dbReference type="ARBA" id="ARBA00004022"/>
    </source>
</evidence>
<accession>A0A7S0CAD2</accession>
<feature type="binding site" evidence="8">
    <location>
        <position position="177"/>
    </location>
    <ligand>
        <name>chlorophyll a</name>
        <dbReference type="ChEBI" id="CHEBI:58416"/>
        <label>1</label>
    </ligand>
</feature>
<sequence length="207" mass="21783">MKSVAVILAVAGSAAAFAPSAQVSRSNTALSALDWREMPGATAPLKGFDPLGLATVGSDETLLWFRAAEIKHSRVAMLAVTGYLINGAGFHFPGMLSSDVSFESLSTMNPLDAWEAVPDAGKSQILGTCFLAEVVTEAKGTHYTRGGSMPTIVFPPIDFSKVDQEIIDVKRARELNNGRLAMIAIMSFFAAHSIPGSVPALVGNPAF</sequence>
<evidence type="ECO:0000256" key="3">
    <source>
        <dbReference type="ARBA" id="ARBA00005933"/>
    </source>
</evidence>
<feature type="binding site" evidence="8">
    <location>
        <position position="69"/>
    </location>
    <ligand>
        <name>chlorophyll a</name>
        <dbReference type="ChEBI" id="CHEBI:58416"/>
        <label>1</label>
    </ligand>
</feature>
<evidence type="ECO:0000313" key="10">
    <source>
        <dbReference type="EMBL" id="CAD8417778.1"/>
    </source>
</evidence>
<dbReference type="EMBL" id="HBEL01029895">
    <property type="protein sequence ID" value="CAD8417778.1"/>
    <property type="molecule type" value="Transcribed_RNA"/>
</dbReference>
<reference evidence="10" key="1">
    <citation type="submission" date="2021-01" db="EMBL/GenBank/DDBJ databases">
        <authorList>
            <person name="Corre E."/>
            <person name="Pelletier E."/>
            <person name="Niang G."/>
            <person name="Scheremetjew M."/>
            <person name="Finn R."/>
            <person name="Kale V."/>
            <person name="Holt S."/>
            <person name="Cochrane G."/>
            <person name="Meng A."/>
            <person name="Brown T."/>
            <person name="Cohen L."/>
        </authorList>
    </citation>
    <scope>NUCLEOTIDE SEQUENCE</scope>
    <source>
        <strain evidence="10">CCAP1064/1</strain>
    </source>
</reference>
<dbReference type="GO" id="GO:0009765">
    <property type="term" value="P:photosynthesis, light harvesting"/>
    <property type="evidence" value="ECO:0007669"/>
    <property type="project" value="InterPro"/>
</dbReference>
<evidence type="ECO:0008006" key="11">
    <source>
        <dbReference type="Google" id="ProtNLM"/>
    </source>
</evidence>
<dbReference type="Gene3D" id="1.10.3460.10">
    <property type="entry name" value="Chlorophyll a/b binding protein domain"/>
    <property type="match status" value="1"/>
</dbReference>
<dbReference type="GO" id="GO:0009507">
    <property type="term" value="C:chloroplast"/>
    <property type="evidence" value="ECO:0007669"/>
    <property type="project" value="UniProtKB-SubCell"/>
</dbReference>
<dbReference type="Pfam" id="PF00504">
    <property type="entry name" value="Chloroa_b-bind"/>
    <property type="match status" value="1"/>
</dbReference>
<comment type="subcellular location">
    <subcellularLocation>
        <location evidence="2">Plastid</location>
        <location evidence="2">Chloroplast</location>
    </subcellularLocation>
</comment>
<evidence type="ECO:0000256" key="5">
    <source>
        <dbReference type="ARBA" id="ARBA00022531"/>
    </source>
</evidence>
<feature type="signal peptide" evidence="9">
    <location>
        <begin position="1"/>
        <end position="16"/>
    </location>
</feature>
<keyword evidence="9" id="KW-0732">Signal</keyword>
<keyword evidence="6" id="KW-0934">Plastid</keyword>
<dbReference type="GO" id="GO:0016168">
    <property type="term" value="F:chlorophyll binding"/>
    <property type="evidence" value="ECO:0007669"/>
    <property type="project" value="UniProtKB-KW"/>
</dbReference>
<dbReference type="SUPFAM" id="SSF103511">
    <property type="entry name" value="Chlorophyll a-b binding protein"/>
    <property type="match status" value="1"/>
</dbReference>
<dbReference type="GO" id="GO:0030076">
    <property type="term" value="C:light-harvesting complex"/>
    <property type="evidence" value="ECO:0007669"/>
    <property type="project" value="UniProtKB-KW"/>
</dbReference>
<feature type="binding site" evidence="8">
    <location>
        <position position="72"/>
    </location>
    <ligand>
        <name>chlorophyll a</name>
        <dbReference type="ChEBI" id="CHEBI:58416"/>
        <label>1</label>
    </ligand>
</feature>
<keyword evidence="8" id="KW-0157">Chromophore</keyword>
<gene>
    <name evidence="10" type="ORF">PINE0816_LOCUS13913</name>
</gene>
<evidence type="ECO:0000256" key="7">
    <source>
        <dbReference type="ARBA" id="ARBA00023243"/>
    </source>
</evidence>
<evidence type="ECO:0000256" key="6">
    <source>
        <dbReference type="ARBA" id="ARBA00022640"/>
    </source>
</evidence>
<dbReference type="InterPro" id="IPR001344">
    <property type="entry name" value="Chloro_AB-bd_pln"/>
</dbReference>
<keyword evidence="8" id="KW-0148">Chlorophyll</keyword>
<protein>
    <recommendedName>
        <fullName evidence="11">Plastid light harvesting protein</fullName>
    </recommendedName>
</protein>
<dbReference type="PANTHER" id="PTHR21649">
    <property type="entry name" value="CHLOROPHYLL A/B BINDING PROTEIN"/>
    <property type="match status" value="1"/>
</dbReference>
<feature type="binding site" description="axial binding residue" evidence="8">
    <location>
        <position position="74"/>
    </location>
    <ligand>
        <name>chlorophyll b</name>
        <dbReference type="ChEBI" id="CHEBI:61721"/>
        <label>1</label>
    </ligand>
    <ligandPart>
        <name>Mg</name>
        <dbReference type="ChEBI" id="CHEBI:25107"/>
    </ligandPart>
</feature>
<comment type="function">
    <text evidence="1">The light-harvesting complex (LHC) functions as a light receptor, it captures and delivers excitation energy to photosystems with which it is closely associated. Energy is transferred from the carotenoid and chlorophyll C (or B) to chlorophyll A and the photosynthetic reaction centers where it is used to synthesize ATP and reducing power.</text>
</comment>
<keyword evidence="7" id="KW-0437">Light-harvesting polypeptide</keyword>
<feature type="binding site" evidence="8">
    <location>
        <position position="179"/>
    </location>
    <ligand>
        <name>chlorophyll a</name>
        <dbReference type="ChEBI" id="CHEBI:58416"/>
        <label>1</label>
    </ligand>
</feature>
<dbReference type="AlphaFoldDB" id="A0A7S0CAD2"/>
<feature type="binding site" evidence="8">
    <location>
        <position position="174"/>
    </location>
    <ligand>
        <name>chlorophyll a</name>
        <dbReference type="ChEBI" id="CHEBI:58416"/>
        <label>1</label>
    </ligand>
</feature>
<proteinExistence type="inferred from homology"/>
<feature type="chain" id="PRO_5031461515" description="Plastid light harvesting protein" evidence="9">
    <location>
        <begin position="17"/>
        <end position="207"/>
    </location>
</feature>
<evidence type="ECO:0000256" key="9">
    <source>
        <dbReference type="SAM" id="SignalP"/>
    </source>
</evidence>
<organism evidence="10">
    <name type="scientific">Proboscia inermis</name>
    <dbReference type="NCBI Taxonomy" id="420281"/>
    <lineage>
        <taxon>Eukaryota</taxon>
        <taxon>Sar</taxon>
        <taxon>Stramenopiles</taxon>
        <taxon>Ochrophyta</taxon>
        <taxon>Bacillariophyta</taxon>
        <taxon>Coscinodiscophyceae</taxon>
        <taxon>Rhizosoleniophycidae</taxon>
        <taxon>Rhizosoleniales</taxon>
        <taxon>Rhizosoleniaceae</taxon>
        <taxon>Proboscia</taxon>
    </lineage>
</organism>
<comment type="similarity">
    <text evidence="3">Belongs to the fucoxanthin chlorophyll protein family.</text>
</comment>
<keyword evidence="5" id="KW-0602">Photosynthesis</keyword>
<evidence type="ECO:0000256" key="8">
    <source>
        <dbReference type="PIRSR" id="PIRSR601344-1"/>
    </source>
</evidence>
<keyword evidence="4" id="KW-0150">Chloroplast</keyword>
<feature type="binding site" description="axial binding residue" evidence="8">
    <location>
        <position position="105"/>
    </location>
    <ligand>
        <name>chlorophyll a</name>
        <dbReference type="ChEBI" id="CHEBI:58416"/>
        <label>2</label>
    </ligand>
    <ligandPart>
        <name>Mg</name>
        <dbReference type="ChEBI" id="CHEBI:25107"/>
    </ligandPart>
</feature>
<evidence type="ECO:0000256" key="4">
    <source>
        <dbReference type="ARBA" id="ARBA00022528"/>
    </source>
</evidence>
<evidence type="ECO:0000256" key="2">
    <source>
        <dbReference type="ARBA" id="ARBA00004229"/>
    </source>
</evidence>
<dbReference type="InterPro" id="IPR022796">
    <property type="entry name" value="Chloroa_b-bind"/>
</dbReference>